<evidence type="ECO:0000256" key="5">
    <source>
        <dbReference type="ARBA" id="ARBA00022989"/>
    </source>
</evidence>
<keyword evidence="2" id="KW-0813">Transport</keyword>
<keyword evidence="6 10" id="KW-0472">Membrane</keyword>
<dbReference type="RefSeq" id="WP_188745926.1">
    <property type="nucleotide sequence ID" value="NZ_BMIJ01000002.1"/>
</dbReference>
<feature type="transmembrane region" description="Helical" evidence="10">
    <location>
        <begin position="57"/>
        <end position="78"/>
    </location>
</feature>
<keyword evidence="4 9" id="KW-0812">Transmembrane</keyword>
<dbReference type="SUPFAM" id="SSF103481">
    <property type="entry name" value="Multidrug resistance efflux transporter EmrE"/>
    <property type="match status" value="1"/>
</dbReference>
<accession>A0ABQ1K619</accession>
<dbReference type="Gene3D" id="1.10.3730.20">
    <property type="match status" value="1"/>
</dbReference>
<feature type="transmembrane region" description="Helical" evidence="10">
    <location>
        <begin position="84"/>
        <end position="103"/>
    </location>
</feature>
<evidence type="ECO:0000256" key="2">
    <source>
        <dbReference type="ARBA" id="ARBA00022448"/>
    </source>
</evidence>
<evidence type="ECO:0000256" key="3">
    <source>
        <dbReference type="ARBA" id="ARBA00022475"/>
    </source>
</evidence>
<dbReference type="InterPro" id="IPR045324">
    <property type="entry name" value="Small_multidrug_res"/>
</dbReference>
<dbReference type="InterPro" id="IPR000390">
    <property type="entry name" value="Small_drug/metabolite_transptr"/>
</dbReference>
<proteinExistence type="inferred from homology"/>
<feature type="transmembrane region" description="Helical" evidence="10">
    <location>
        <begin position="33"/>
        <end position="50"/>
    </location>
</feature>
<name>A0ABQ1K619_9GAMM</name>
<protein>
    <recommendedName>
        <fullName evidence="8">Guanidinium exporter</fullName>
    </recommendedName>
</protein>
<evidence type="ECO:0000256" key="7">
    <source>
        <dbReference type="ARBA" id="ARBA00038151"/>
    </source>
</evidence>
<dbReference type="InterPro" id="IPR037185">
    <property type="entry name" value="EmrE-like"/>
</dbReference>
<evidence type="ECO:0000256" key="1">
    <source>
        <dbReference type="ARBA" id="ARBA00004651"/>
    </source>
</evidence>
<evidence type="ECO:0000313" key="12">
    <source>
        <dbReference type="Proteomes" id="UP000629025"/>
    </source>
</evidence>
<keyword evidence="5 10" id="KW-1133">Transmembrane helix</keyword>
<comment type="subcellular location">
    <subcellularLocation>
        <location evidence="1 9">Cell membrane</location>
        <topology evidence="1 9">Multi-pass membrane protein</topology>
    </subcellularLocation>
</comment>
<evidence type="ECO:0000256" key="6">
    <source>
        <dbReference type="ARBA" id="ARBA00023136"/>
    </source>
</evidence>
<keyword evidence="12" id="KW-1185">Reference proteome</keyword>
<dbReference type="PANTHER" id="PTHR30561">
    <property type="entry name" value="SMR FAMILY PROTON-DEPENDENT DRUG EFFLUX TRANSPORTER SUGE"/>
    <property type="match status" value="1"/>
</dbReference>
<organism evidence="11 12">
    <name type="scientific">Marinobacterium zhoushanense</name>
    <dbReference type="NCBI Taxonomy" id="1679163"/>
    <lineage>
        <taxon>Bacteria</taxon>
        <taxon>Pseudomonadati</taxon>
        <taxon>Pseudomonadota</taxon>
        <taxon>Gammaproteobacteria</taxon>
        <taxon>Oceanospirillales</taxon>
        <taxon>Oceanospirillaceae</taxon>
        <taxon>Marinobacterium</taxon>
    </lineage>
</organism>
<evidence type="ECO:0000256" key="9">
    <source>
        <dbReference type="RuleBase" id="RU003942"/>
    </source>
</evidence>
<dbReference type="EMBL" id="BMIJ01000002">
    <property type="protein sequence ID" value="GGB85357.1"/>
    <property type="molecule type" value="Genomic_DNA"/>
</dbReference>
<dbReference type="Pfam" id="PF00893">
    <property type="entry name" value="Multi_Drug_Res"/>
    <property type="match status" value="1"/>
</dbReference>
<comment type="caution">
    <text evidence="11">The sequence shown here is derived from an EMBL/GenBank/DDBJ whole genome shotgun (WGS) entry which is preliminary data.</text>
</comment>
<evidence type="ECO:0000256" key="8">
    <source>
        <dbReference type="ARBA" id="ARBA00039168"/>
    </source>
</evidence>
<dbReference type="PANTHER" id="PTHR30561:SF0">
    <property type="entry name" value="GUANIDINIUM EXPORTER"/>
    <property type="match status" value="1"/>
</dbReference>
<keyword evidence="3" id="KW-1003">Cell membrane</keyword>
<dbReference type="Proteomes" id="UP000629025">
    <property type="component" value="Unassembled WGS sequence"/>
</dbReference>
<evidence type="ECO:0000256" key="10">
    <source>
        <dbReference type="SAM" id="Phobius"/>
    </source>
</evidence>
<evidence type="ECO:0000313" key="11">
    <source>
        <dbReference type="EMBL" id="GGB85357.1"/>
    </source>
</evidence>
<reference evidence="12" key="1">
    <citation type="journal article" date="2019" name="Int. J. Syst. Evol. Microbiol.">
        <title>The Global Catalogue of Microorganisms (GCM) 10K type strain sequencing project: providing services to taxonomists for standard genome sequencing and annotation.</title>
        <authorList>
            <consortium name="The Broad Institute Genomics Platform"/>
            <consortium name="The Broad Institute Genome Sequencing Center for Infectious Disease"/>
            <person name="Wu L."/>
            <person name="Ma J."/>
        </authorList>
    </citation>
    <scope>NUCLEOTIDE SEQUENCE [LARGE SCALE GENOMIC DNA]</scope>
    <source>
        <strain evidence="12">CGMCC 1.15341</strain>
    </source>
</reference>
<evidence type="ECO:0000256" key="4">
    <source>
        <dbReference type="ARBA" id="ARBA00022692"/>
    </source>
</evidence>
<gene>
    <name evidence="11" type="primary">sugE</name>
    <name evidence="11" type="ORF">GCM10011352_08980</name>
</gene>
<comment type="similarity">
    <text evidence="7">Belongs to the drug/metabolite transporter (DMT) superfamily. Small multidrug resistance (SMR) (TC 2.A.7.1) family. Gdx/SugE subfamily.</text>
</comment>
<sequence length="112" mass="11794">MGWIYLLVAGVLECLWAIGLKYSDGFTRLWPSLFTAVLILLSLTLLSLAMRTIPVGTAYAVWSGIGAAALAVVGILFMQEPGGLMRMLCIGMIIAGVVGLKLFGEGASDSLS</sequence>